<name>A0AAV8W903_9CUCU</name>
<dbReference type="EMBL" id="JANEYG010000005">
    <property type="protein sequence ID" value="KAJ8922904.1"/>
    <property type="molecule type" value="Genomic_DNA"/>
</dbReference>
<feature type="region of interest" description="Disordered" evidence="1">
    <location>
        <begin position="72"/>
        <end position="111"/>
    </location>
</feature>
<dbReference type="InterPro" id="IPR055304">
    <property type="entry name" value="CHCHD2/10-like"/>
</dbReference>
<dbReference type="GO" id="GO:0005634">
    <property type="term" value="C:nucleus"/>
    <property type="evidence" value="ECO:0007669"/>
    <property type="project" value="TreeGrafter"/>
</dbReference>
<accession>A0AAV8W903</accession>
<evidence type="ECO:0000313" key="2">
    <source>
        <dbReference type="EMBL" id="KAJ8922904.1"/>
    </source>
</evidence>
<dbReference type="PANTHER" id="PTHR13523">
    <property type="entry name" value="COILED-COIL-HELIX-COILED-COIL-HELIX DOMAIN CONTAINING 2/NUR77"/>
    <property type="match status" value="1"/>
</dbReference>
<keyword evidence="3" id="KW-1185">Reference proteome</keyword>
<comment type="caution">
    <text evidence="2">The sequence shown here is derived from an EMBL/GenBank/DDBJ whole genome shotgun (WGS) entry which is preliminary data.</text>
</comment>
<dbReference type="Proteomes" id="UP001159042">
    <property type="component" value="Unassembled WGS sequence"/>
</dbReference>
<dbReference type="GO" id="GO:0005739">
    <property type="term" value="C:mitochondrion"/>
    <property type="evidence" value="ECO:0007669"/>
    <property type="project" value="TreeGrafter"/>
</dbReference>
<gene>
    <name evidence="2" type="ORF">NQ315_001446</name>
</gene>
<dbReference type="GO" id="GO:0007005">
    <property type="term" value="P:mitochondrion organization"/>
    <property type="evidence" value="ECO:0007669"/>
    <property type="project" value="InterPro"/>
</dbReference>
<dbReference type="AlphaFoldDB" id="A0AAV8W903"/>
<evidence type="ECO:0000256" key="1">
    <source>
        <dbReference type="SAM" id="MobiDB-lite"/>
    </source>
</evidence>
<sequence>MPRRGRSSPSPSRARSHHTSSNLPARTAPPPPPATAPTSTPATSQGPGLFGQMAATAGGVAVGSAIGHTVGHAMTGLFSGGGSNNDAPVESTPSPQQQYNQQQSGEPSGPCAWEIKQFLDCAANQPDLSMCQGFNEAIQQCKIWPKVKEV</sequence>
<proteinExistence type="predicted"/>
<organism evidence="2 3">
    <name type="scientific">Exocentrus adspersus</name>
    <dbReference type="NCBI Taxonomy" id="1586481"/>
    <lineage>
        <taxon>Eukaryota</taxon>
        <taxon>Metazoa</taxon>
        <taxon>Ecdysozoa</taxon>
        <taxon>Arthropoda</taxon>
        <taxon>Hexapoda</taxon>
        <taxon>Insecta</taxon>
        <taxon>Pterygota</taxon>
        <taxon>Neoptera</taxon>
        <taxon>Endopterygota</taxon>
        <taxon>Coleoptera</taxon>
        <taxon>Polyphaga</taxon>
        <taxon>Cucujiformia</taxon>
        <taxon>Chrysomeloidea</taxon>
        <taxon>Cerambycidae</taxon>
        <taxon>Lamiinae</taxon>
        <taxon>Acanthocinini</taxon>
        <taxon>Exocentrus</taxon>
    </lineage>
</organism>
<protein>
    <submittedName>
        <fullName evidence="2">Uncharacterized protein</fullName>
    </submittedName>
</protein>
<dbReference type="PANTHER" id="PTHR13523:SF2">
    <property type="entry name" value="COILED-COIL-HELIX-COILED-COIL-HELIX DOMAIN CONTAINING 2, ISOFORM A-RELATED"/>
    <property type="match status" value="1"/>
</dbReference>
<reference evidence="2 3" key="1">
    <citation type="journal article" date="2023" name="Insect Mol. Biol.">
        <title>Genome sequencing provides insights into the evolution of gene families encoding plant cell wall-degrading enzymes in longhorned beetles.</title>
        <authorList>
            <person name="Shin N.R."/>
            <person name="Okamura Y."/>
            <person name="Kirsch R."/>
            <person name="Pauchet Y."/>
        </authorList>
    </citation>
    <scope>NUCLEOTIDE SEQUENCE [LARGE SCALE GENOMIC DNA]</scope>
    <source>
        <strain evidence="2">EAD_L_NR</strain>
    </source>
</reference>
<evidence type="ECO:0000313" key="3">
    <source>
        <dbReference type="Proteomes" id="UP001159042"/>
    </source>
</evidence>
<feature type="compositionally biased region" description="Low complexity" evidence="1">
    <location>
        <begin position="7"/>
        <end position="26"/>
    </location>
</feature>
<feature type="region of interest" description="Disordered" evidence="1">
    <location>
        <begin position="1"/>
        <end position="52"/>
    </location>
</feature>